<evidence type="ECO:0000313" key="9">
    <source>
        <dbReference type="Ensembl" id="ENSLLEP00000001911.1"/>
    </source>
</evidence>
<name>A0A8C5LNP5_9ANUR</name>
<evidence type="ECO:0000256" key="1">
    <source>
        <dbReference type="ARBA" id="ARBA00004613"/>
    </source>
</evidence>
<evidence type="ECO:0000256" key="7">
    <source>
        <dbReference type="SAM" id="MobiDB-lite"/>
    </source>
</evidence>
<feature type="compositionally biased region" description="Basic residues" evidence="7">
    <location>
        <begin position="131"/>
        <end position="142"/>
    </location>
</feature>
<reference evidence="9" key="2">
    <citation type="submission" date="2025-09" db="UniProtKB">
        <authorList>
            <consortium name="Ensembl"/>
        </authorList>
    </citation>
    <scope>IDENTIFICATION</scope>
</reference>
<keyword evidence="6" id="KW-0340">Growth factor binding</keyword>
<feature type="signal peptide" evidence="8">
    <location>
        <begin position="1"/>
        <end position="19"/>
    </location>
</feature>
<sequence>MRFGTILLPVLVFFTGTLAQGPDTDRQIPFQNKDREACLMSTSGQGEIRLKIECRGQGKTYSCEFTGKPSYCRAYNQKRDAYWSQLSQDLRKMSKPCEAPLIKHSMCPRAPSPSQFKPADPNQQSDTAKSPTKKPVTKKTTKKPAPTKSKGPDQENPKAMKIAKDHCSWFFQKFCSYIIEIFIN</sequence>
<proteinExistence type="inferred from homology"/>
<evidence type="ECO:0000256" key="4">
    <source>
        <dbReference type="ARBA" id="ARBA00022729"/>
    </source>
</evidence>
<keyword evidence="4 8" id="KW-0732">Signal</keyword>
<protein>
    <submittedName>
        <fullName evidence="9">Fibroblast growth factor binding protein 2</fullName>
    </submittedName>
</protein>
<dbReference type="GO" id="GO:0019838">
    <property type="term" value="F:growth factor binding"/>
    <property type="evidence" value="ECO:0007669"/>
    <property type="project" value="UniProtKB-KW"/>
</dbReference>
<dbReference type="InterPro" id="IPR010510">
    <property type="entry name" value="FGF1-bd"/>
</dbReference>
<accession>A0A8C5LNP5</accession>
<dbReference type="PANTHER" id="PTHR15258:SF1">
    <property type="entry name" value="FIBROBLAST GROWTH FACTOR-BINDING PROTEIN 2"/>
    <property type="match status" value="1"/>
</dbReference>
<dbReference type="PANTHER" id="PTHR15258">
    <property type="entry name" value="FGF BINDING PROTEIN-RELATED"/>
    <property type="match status" value="1"/>
</dbReference>
<dbReference type="Proteomes" id="UP000694569">
    <property type="component" value="Unplaced"/>
</dbReference>
<dbReference type="GO" id="GO:0007267">
    <property type="term" value="P:cell-cell signaling"/>
    <property type="evidence" value="ECO:0007669"/>
    <property type="project" value="TreeGrafter"/>
</dbReference>
<feature type="chain" id="PRO_5034927474" evidence="8">
    <location>
        <begin position="20"/>
        <end position="184"/>
    </location>
</feature>
<feature type="region of interest" description="Disordered" evidence="7">
    <location>
        <begin position="108"/>
        <end position="158"/>
    </location>
</feature>
<dbReference type="OrthoDB" id="8941648at2759"/>
<keyword evidence="10" id="KW-1185">Reference proteome</keyword>
<dbReference type="GO" id="GO:0005576">
    <property type="term" value="C:extracellular region"/>
    <property type="evidence" value="ECO:0007669"/>
    <property type="project" value="UniProtKB-SubCell"/>
</dbReference>
<reference evidence="9" key="1">
    <citation type="submission" date="2025-08" db="UniProtKB">
        <authorList>
            <consortium name="Ensembl"/>
        </authorList>
    </citation>
    <scope>IDENTIFICATION</scope>
</reference>
<dbReference type="GeneTree" id="ENSGT00940000154372"/>
<comment type="subcellular location">
    <subcellularLocation>
        <location evidence="1">Secreted</location>
    </subcellularLocation>
</comment>
<evidence type="ECO:0000256" key="5">
    <source>
        <dbReference type="ARBA" id="ARBA00023157"/>
    </source>
</evidence>
<dbReference type="Pfam" id="PF06473">
    <property type="entry name" value="FGF-BP1"/>
    <property type="match status" value="1"/>
</dbReference>
<keyword evidence="5" id="KW-1015">Disulfide bond</keyword>
<evidence type="ECO:0000256" key="8">
    <source>
        <dbReference type="SAM" id="SignalP"/>
    </source>
</evidence>
<comment type="similarity">
    <text evidence="2">Belongs to the fibroblast growth factor-binding protein family.</text>
</comment>
<keyword evidence="3" id="KW-0964">Secreted</keyword>
<evidence type="ECO:0000313" key="10">
    <source>
        <dbReference type="Proteomes" id="UP000694569"/>
    </source>
</evidence>
<evidence type="ECO:0000256" key="6">
    <source>
        <dbReference type="ARBA" id="ARBA00023183"/>
    </source>
</evidence>
<dbReference type="Ensembl" id="ENSLLET00000001994.1">
    <property type="protein sequence ID" value="ENSLLEP00000001911.1"/>
    <property type="gene ID" value="ENSLLEG00000001234.1"/>
</dbReference>
<evidence type="ECO:0000256" key="2">
    <source>
        <dbReference type="ARBA" id="ARBA00008326"/>
    </source>
</evidence>
<dbReference type="AlphaFoldDB" id="A0A8C5LNP5"/>
<evidence type="ECO:0000256" key="3">
    <source>
        <dbReference type="ARBA" id="ARBA00022525"/>
    </source>
</evidence>
<organism evidence="9 10">
    <name type="scientific">Leptobrachium leishanense</name>
    <name type="common">Leishan spiny toad</name>
    <dbReference type="NCBI Taxonomy" id="445787"/>
    <lineage>
        <taxon>Eukaryota</taxon>
        <taxon>Metazoa</taxon>
        <taxon>Chordata</taxon>
        <taxon>Craniata</taxon>
        <taxon>Vertebrata</taxon>
        <taxon>Euteleostomi</taxon>
        <taxon>Amphibia</taxon>
        <taxon>Batrachia</taxon>
        <taxon>Anura</taxon>
        <taxon>Pelobatoidea</taxon>
        <taxon>Megophryidae</taxon>
        <taxon>Leptobrachium</taxon>
    </lineage>
</organism>